<evidence type="ECO:0000256" key="4">
    <source>
        <dbReference type="RuleBase" id="RU361180"/>
    </source>
</evidence>
<dbReference type="Proteomes" id="UP000235388">
    <property type="component" value="Unassembled WGS sequence"/>
</dbReference>
<reference evidence="7 8" key="1">
    <citation type="submission" date="2017-11" db="EMBL/GenBank/DDBJ databases">
        <title>De novo assembly and phasing of dikaryotic genomes from two isolates of Puccinia coronata f. sp. avenae, the causal agent of oat crown rust.</title>
        <authorList>
            <person name="Miller M.E."/>
            <person name="Zhang Y."/>
            <person name="Omidvar V."/>
            <person name="Sperschneider J."/>
            <person name="Schwessinger B."/>
            <person name="Raley C."/>
            <person name="Palmer J.M."/>
            <person name="Garnica D."/>
            <person name="Upadhyaya N."/>
            <person name="Rathjen J."/>
            <person name="Taylor J.M."/>
            <person name="Park R.F."/>
            <person name="Dodds P.N."/>
            <person name="Hirsch C.D."/>
            <person name="Kianian S.F."/>
            <person name="Figueroa M."/>
        </authorList>
    </citation>
    <scope>NUCLEOTIDE SEQUENCE [LARGE SCALE GENOMIC DNA]</scope>
    <source>
        <strain evidence="6">12NC29</strain>
        <strain evidence="5">12SD80</strain>
    </source>
</reference>
<keyword evidence="7" id="KW-1185">Reference proteome</keyword>
<evidence type="ECO:0000256" key="2">
    <source>
        <dbReference type="ARBA" id="ARBA00022801"/>
    </source>
</evidence>
<dbReference type="PANTHER" id="PTHR23403">
    <property type="entry name" value="TREHALASE"/>
    <property type="match status" value="1"/>
</dbReference>
<dbReference type="GO" id="GO:0004555">
    <property type="term" value="F:alpha,alpha-trehalase activity"/>
    <property type="evidence" value="ECO:0007669"/>
    <property type="project" value="UniProtKB-EC"/>
</dbReference>
<dbReference type="AlphaFoldDB" id="A0A2N5W790"/>
<dbReference type="Pfam" id="PF01204">
    <property type="entry name" value="Trehalase"/>
    <property type="match status" value="1"/>
</dbReference>
<dbReference type="Gene3D" id="1.50.10.10">
    <property type="match status" value="1"/>
</dbReference>
<comment type="caution">
    <text evidence="6">The sequence shown here is derived from an EMBL/GenBank/DDBJ whole genome shotgun (WGS) entry which is preliminary data.</text>
</comment>
<evidence type="ECO:0000256" key="1">
    <source>
        <dbReference type="ARBA" id="ARBA00005615"/>
    </source>
</evidence>
<dbReference type="PRINTS" id="PR00744">
    <property type="entry name" value="GLHYDRLASE37"/>
</dbReference>
<sequence>MIYQVYKEERRLTASSSIWATCKIQLLAYPSSHISIYSSMRLAGFIMMAVLLQSGLDCMVEVGELKNTTEDLDQLDDNMRLIPGQSVAGLATHHESTPSHQTEARPANRARREELEAMMREIRLSWASLVRSNLSLVDLLEDPKLPLKRGEKRKLYVRNLPGSPDTLAAITARLEAENPAGDLLHLEIRELPSHRSFPSLADHGSLYLPFPYVVPGGRFQEMYAWDSFFIALGLLRDNQVRLARNMLDNYIYQIEHYGAILNGNRTYYLTRSQLPFLTPLIKLVLPTVSAEIRQAWLARALAAAETYHRYWTTGPHLTPSTGLSRFFDFGTPGSAPPEIVHETDPRDGSSAHDRVKKFFRQNYHKGIPDYDISEYYDYKTDRLTAKYMDNDRAMRESGFDTSRRFGPFNAKILDFNPVCLNSLLYLMEREIGELYGELEPTEGTDGTELRRRRAGWAGRAAARRRLVQKYNWDEKRGLYFDYDYVTERRREYVFGTTFLPLWTGLAEPAQAARVASGGLAALEIPGGLSTSDVVQGDQWDKPYVWAPLQLFAVDGLRRYALDAPAHRLAANFASTVLKDWRISGSLWEKYNGEKRDHSVALKFGYPTNEPGFGWTNAVTTHFYDLLKAAGKLDDLLLLDGIPVSAAAAETSSTPPNPPPARLLDHSEPSAWVHVATVPPRFS</sequence>
<dbReference type="EMBL" id="PGCI01000019">
    <property type="protein sequence ID" value="PLW49015.1"/>
    <property type="molecule type" value="Genomic_DNA"/>
</dbReference>
<evidence type="ECO:0000313" key="7">
    <source>
        <dbReference type="Proteomes" id="UP000235388"/>
    </source>
</evidence>
<accession>A0A2N5W790</accession>
<dbReference type="GO" id="GO:0005993">
    <property type="term" value="P:trehalose catabolic process"/>
    <property type="evidence" value="ECO:0007669"/>
    <property type="project" value="TreeGrafter"/>
</dbReference>
<comment type="catalytic activity">
    <reaction evidence="4">
        <text>alpha,alpha-trehalose + H2O = alpha-D-glucose + beta-D-glucose</text>
        <dbReference type="Rhea" id="RHEA:32675"/>
        <dbReference type="ChEBI" id="CHEBI:15377"/>
        <dbReference type="ChEBI" id="CHEBI:15903"/>
        <dbReference type="ChEBI" id="CHEBI:16551"/>
        <dbReference type="ChEBI" id="CHEBI:17925"/>
        <dbReference type="EC" id="3.2.1.28"/>
    </reaction>
</comment>
<evidence type="ECO:0000313" key="6">
    <source>
        <dbReference type="EMBL" id="PLW58105.1"/>
    </source>
</evidence>
<keyword evidence="2 4" id="KW-0378">Hydrolase</keyword>
<dbReference type="PANTHER" id="PTHR23403:SF6">
    <property type="entry name" value="CYTOSOLIC NEUTRAL TREHALASE-RELATED"/>
    <property type="match status" value="1"/>
</dbReference>
<dbReference type="PROSITE" id="PS00928">
    <property type="entry name" value="TREHALASE_2"/>
    <property type="match status" value="1"/>
</dbReference>
<evidence type="ECO:0000313" key="5">
    <source>
        <dbReference type="EMBL" id="PLW49015.1"/>
    </source>
</evidence>
<dbReference type="InterPro" id="IPR001661">
    <property type="entry name" value="Glyco_hydro_37"/>
</dbReference>
<dbReference type="InterPro" id="IPR018232">
    <property type="entry name" value="Glyco_hydro_37_CS"/>
</dbReference>
<name>A0A2N5W790_9BASI</name>
<protein>
    <recommendedName>
        <fullName evidence="4">Trehalase</fullName>
        <ecNumber evidence="4">3.2.1.28</ecNumber>
    </recommendedName>
    <alternativeName>
        <fullName evidence="4">Alpha-trehalose glucohydrolase</fullName>
    </alternativeName>
</protein>
<comment type="similarity">
    <text evidence="1 4">Belongs to the glycosyl hydrolase 37 family.</text>
</comment>
<dbReference type="EMBL" id="PGCJ01000005">
    <property type="protein sequence ID" value="PLW58105.1"/>
    <property type="molecule type" value="Genomic_DNA"/>
</dbReference>
<dbReference type="InterPro" id="IPR012341">
    <property type="entry name" value="6hp_glycosidase-like_sf"/>
</dbReference>
<dbReference type="OrthoDB" id="3542292at2759"/>
<proteinExistence type="inferred from homology"/>
<dbReference type="InterPro" id="IPR008928">
    <property type="entry name" value="6-hairpin_glycosidase_sf"/>
</dbReference>
<dbReference type="SUPFAM" id="SSF48208">
    <property type="entry name" value="Six-hairpin glycosidases"/>
    <property type="match status" value="1"/>
</dbReference>
<keyword evidence="3 4" id="KW-0326">Glycosidase</keyword>
<evidence type="ECO:0000256" key="3">
    <source>
        <dbReference type="ARBA" id="ARBA00023295"/>
    </source>
</evidence>
<gene>
    <name evidence="6" type="ORF">PCANC_04122</name>
    <name evidence="5" type="ORF">PCASD_05092</name>
</gene>
<evidence type="ECO:0000313" key="8">
    <source>
        <dbReference type="Proteomes" id="UP000235392"/>
    </source>
</evidence>
<organism evidence="6 7">
    <name type="scientific">Puccinia coronata f. sp. avenae</name>
    <dbReference type="NCBI Taxonomy" id="200324"/>
    <lineage>
        <taxon>Eukaryota</taxon>
        <taxon>Fungi</taxon>
        <taxon>Dikarya</taxon>
        <taxon>Basidiomycota</taxon>
        <taxon>Pucciniomycotina</taxon>
        <taxon>Pucciniomycetes</taxon>
        <taxon>Pucciniales</taxon>
        <taxon>Pucciniaceae</taxon>
        <taxon>Puccinia</taxon>
    </lineage>
</organism>
<dbReference type="EC" id="3.2.1.28" evidence="4"/>
<dbReference type="Proteomes" id="UP000235392">
    <property type="component" value="Unassembled WGS sequence"/>
</dbReference>
<dbReference type="STRING" id="200324.A0A2N5W790"/>